<dbReference type="RefSeq" id="XP_018011412.1">
    <property type="nucleotide sequence ID" value="XM_018155923.2"/>
</dbReference>
<feature type="region of interest" description="Disordered" evidence="1">
    <location>
        <begin position="146"/>
        <end position="170"/>
    </location>
</feature>
<dbReference type="KEGG" id="hazt:108668681"/>
<dbReference type="Proteomes" id="UP000694843">
    <property type="component" value="Unplaced"/>
</dbReference>
<proteinExistence type="predicted"/>
<evidence type="ECO:0000313" key="3">
    <source>
        <dbReference type="RefSeq" id="XP_018011412.1"/>
    </source>
</evidence>
<accession>A0A8B7NCU6</accession>
<keyword evidence="2" id="KW-1185">Reference proteome</keyword>
<dbReference type="AlphaFoldDB" id="A0A8B7NCU6"/>
<protein>
    <submittedName>
        <fullName evidence="3">Uncharacterized protein LOC108668681</fullName>
    </submittedName>
</protein>
<dbReference type="OrthoDB" id="6343602at2759"/>
<name>A0A8B7NCU6_HYAAZ</name>
<feature type="compositionally biased region" description="Basic and acidic residues" evidence="1">
    <location>
        <begin position="96"/>
        <end position="105"/>
    </location>
</feature>
<dbReference type="GeneID" id="108668681"/>
<organism evidence="2 3">
    <name type="scientific">Hyalella azteca</name>
    <name type="common">Amphipod</name>
    <dbReference type="NCBI Taxonomy" id="294128"/>
    <lineage>
        <taxon>Eukaryota</taxon>
        <taxon>Metazoa</taxon>
        <taxon>Ecdysozoa</taxon>
        <taxon>Arthropoda</taxon>
        <taxon>Crustacea</taxon>
        <taxon>Multicrustacea</taxon>
        <taxon>Malacostraca</taxon>
        <taxon>Eumalacostraca</taxon>
        <taxon>Peracarida</taxon>
        <taxon>Amphipoda</taxon>
        <taxon>Senticaudata</taxon>
        <taxon>Talitrida</taxon>
        <taxon>Talitroidea</taxon>
        <taxon>Hyalellidae</taxon>
        <taxon>Hyalella</taxon>
    </lineage>
</organism>
<sequence>MRFAWVVLGLSLLLPMVSSFVTYIFISMLTKPIALDTTQATILCLALMKMALLASTGIFPVNMDLLFEQVFGTGTYPSDDDATTTEVPLEEPDLDADPRSERDRRAVDSAGNIFTPFLYKVPDVAKTPCLRRFLCEIETVIRTSDDFENKPSENDADRHPEEEVDVESSDPQIELYTEAVRALYGYDSPSAPDSSPATERALSLMQSLTGKSCEEAYKLCSGWYTAPMVFKVVFDELGFRAKDEL</sequence>
<evidence type="ECO:0000256" key="1">
    <source>
        <dbReference type="SAM" id="MobiDB-lite"/>
    </source>
</evidence>
<gene>
    <name evidence="3" type="primary">LOC108668681</name>
</gene>
<feature type="compositionally biased region" description="Acidic residues" evidence="1">
    <location>
        <begin position="78"/>
        <end position="95"/>
    </location>
</feature>
<feature type="region of interest" description="Disordered" evidence="1">
    <location>
        <begin position="77"/>
        <end position="105"/>
    </location>
</feature>
<feature type="compositionally biased region" description="Basic and acidic residues" evidence="1">
    <location>
        <begin position="146"/>
        <end position="161"/>
    </location>
</feature>
<evidence type="ECO:0000313" key="2">
    <source>
        <dbReference type="Proteomes" id="UP000694843"/>
    </source>
</evidence>
<reference evidence="3" key="1">
    <citation type="submission" date="2025-08" db="UniProtKB">
        <authorList>
            <consortium name="RefSeq"/>
        </authorList>
    </citation>
    <scope>IDENTIFICATION</scope>
    <source>
        <tissue evidence="3">Whole organism</tissue>
    </source>
</reference>